<sequence length="332" mass="36419">MTTAAQRAADPFWFPWRFDEAADGFRLRHLTRQDHARATFLTEEYLGTGPVEFVPRTRLPAVPQAPIHFIFHSAFCLSSVLVRAFDLPGAAMGLKEPMVLNDLAGWHLRGATGPQLAQAMESSLTLLARPFRSGETIVVKPSNIANALIAGMLQLRPQARALLLHAPLRVYLGSIARKGLDGRLWVRDLVVKQLNQGLHEFGFGPQDYLTQTDLQVAAMGWLAQQRLFGVIAERLGDRVRTLDSDAITARPVEVMAALGALFRVRLDAPEVAAGPAFTRHSKHGTAFDAAARERERAAEAAHADEIEKVAIWAETVAQAQGIPLALPNPLIR</sequence>
<gene>
    <name evidence="1" type="ORF">H7F49_14895</name>
</gene>
<dbReference type="EMBL" id="JACLAU010000031">
    <property type="protein sequence ID" value="MBC2652983.1"/>
    <property type="molecule type" value="Genomic_DNA"/>
</dbReference>
<reference evidence="1 2" key="1">
    <citation type="submission" date="2020-08" db="EMBL/GenBank/DDBJ databases">
        <title>The genome sequence of Novosphingobium flavum 4Y4.</title>
        <authorList>
            <person name="Liu Y."/>
        </authorList>
    </citation>
    <scope>NUCLEOTIDE SEQUENCE [LARGE SCALE GENOMIC DNA]</scope>
    <source>
        <strain evidence="1 2">4Y4</strain>
    </source>
</reference>
<dbReference type="AlphaFoldDB" id="A0A7X1KD68"/>
<keyword evidence="2" id="KW-1185">Reference proteome</keyword>
<dbReference type="RefSeq" id="WP_185684371.1">
    <property type="nucleotide sequence ID" value="NZ_JACLAU010000031.1"/>
</dbReference>
<dbReference type="Proteomes" id="UP000520156">
    <property type="component" value="Unassembled WGS sequence"/>
</dbReference>
<evidence type="ECO:0000313" key="2">
    <source>
        <dbReference type="Proteomes" id="UP000520156"/>
    </source>
</evidence>
<proteinExistence type="predicted"/>
<protein>
    <recommendedName>
        <fullName evidence="3">Sulfotransferase family protein</fullName>
    </recommendedName>
</protein>
<organism evidence="1 2">
    <name type="scientific">Novosphingobium aerophilum</name>
    <dbReference type="NCBI Taxonomy" id="2839843"/>
    <lineage>
        <taxon>Bacteria</taxon>
        <taxon>Pseudomonadati</taxon>
        <taxon>Pseudomonadota</taxon>
        <taxon>Alphaproteobacteria</taxon>
        <taxon>Sphingomonadales</taxon>
        <taxon>Sphingomonadaceae</taxon>
        <taxon>Novosphingobium</taxon>
    </lineage>
</organism>
<comment type="caution">
    <text evidence="1">The sequence shown here is derived from an EMBL/GenBank/DDBJ whole genome shotgun (WGS) entry which is preliminary data.</text>
</comment>
<evidence type="ECO:0000313" key="1">
    <source>
        <dbReference type="EMBL" id="MBC2652983.1"/>
    </source>
</evidence>
<accession>A0A7X1KD68</accession>
<name>A0A7X1KD68_9SPHN</name>
<evidence type="ECO:0008006" key="3">
    <source>
        <dbReference type="Google" id="ProtNLM"/>
    </source>
</evidence>